<dbReference type="EMBL" id="OW240922">
    <property type="protein sequence ID" value="CAH2321640.1"/>
    <property type="molecule type" value="Genomic_DNA"/>
</dbReference>
<evidence type="ECO:0000313" key="3">
    <source>
        <dbReference type="Proteomes" id="UP001295444"/>
    </source>
</evidence>
<dbReference type="Proteomes" id="UP001295444">
    <property type="component" value="Chromosome 11"/>
</dbReference>
<feature type="region of interest" description="Disordered" evidence="1">
    <location>
        <begin position="1"/>
        <end position="65"/>
    </location>
</feature>
<evidence type="ECO:0000313" key="2">
    <source>
        <dbReference type="EMBL" id="CAH2321640.1"/>
    </source>
</evidence>
<organism evidence="2 3">
    <name type="scientific">Pelobates cultripes</name>
    <name type="common">Western spadefoot toad</name>
    <dbReference type="NCBI Taxonomy" id="61616"/>
    <lineage>
        <taxon>Eukaryota</taxon>
        <taxon>Metazoa</taxon>
        <taxon>Chordata</taxon>
        <taxon>Craniata</taxon>
        <taxon>Vertebrata</taxon>
        <taxon>Euteleostomi</taxon>
        <taxon>Amphibia</taxon>
        <taxon>Batrachia</taxon>
        <taxon>Anura</taxon>
        <taxon>Pelobatoidea</taxon>
        <taxon>Pelobatidae</taxon>
        <taxon>Pelobates</taxon>
    </lineage>
</organism>
<sequence length="100" mass="11291">MTTQPHLRPGSQPKKSTSSRPGMQKAPRPAERNQTRSHTAQRQRAQDRVGTDQPAIRALRGGDPLYSRPYTALWHVAWLRQWYSIDPILYAVGFPTLGIG</sequence>
<dbReference type="AlphaFoldDB" id="A0AAD1TBB7"/>
<reference evidence="2" key="1">
    <citation type="submission" date="2022-03" db="EMBL/GenBank/DDBJ databases">
        <authorList>
            <person name="Alioto T."/>
            <person name="Alioto T."/>
            <person name="Gomez Garrido J."/>
        </authorList>
    </citation>
    <scope>NUCLEOTIDE SEQUENCE</scope>
</reference>
<evidence type="ECO:0000256" key="1">
    <source>
        <dbReference type="SAM" id="MobiDB-lite"/>
    </source>
</evidence>
<protein>
    <submittedName>
        <fullName evidence="2">Uncharacterized protein</fullName>
    </submittedName>
</protein>
<gene>
    <name evidence="2" type="ORF">PECUL_23A051932</name>
</gene>
<proteinExistence type="predicted"/>
<accession>A0AAD1TBB7</accession>
<keyword evidence="3" id="KW-1185">Reference proteome</keyword>
<name>A0AAD1TBB7_PELCU</name>